<organism evidence="2 3">
    <name type="scientific">Hondaea fermentalgiana</name>
    <dbReference type="NCBI Taxonomy" id="2315210"/>
    <lineage>
        <taxon>Eukaryota</taxon>
        <taxon>Sar</taxon>
        <taxon>Stramenopiles</taxon>
        <taxon>Bigyra</taxon>
        <taxon>Labyrinthulomycetes</taxon>
        <taxon>Thraustochytrida</taxon>
        <taxon>Thraustochytriidae</taxon>
        <taxon>Hondaea</taxon>
    </lineage>
</organism>
<reference evidence="2 3" key="1">
    <citation type="submission" date="2017-12" db="EMBL/GenBank/DDBJ databases">
        <title>Sequencing, de novo assembly and annotation of complete genome of a new Thraustochytrid species, strain FCC1311.</title>
        <authorList>
            <person name="Sedici K."/>
            <person name="Godart F."/>
            <person name="Aiese Cigliano R."/>
            <person name="Sanseverino W."/>
            <person name="Barakat M."/>
            <person name="Ortet P."/>
            <person name="Marechal E."/>
            <person name="Cagnac O."/>
            <person name="Amato A."/>
        </authorList>
    </citation>
    <scope>NUCLEOTIDE SEQUENCE [LARGE SCALE GENOMIC DNA]</scope>
</reference>
<dbReference type="InParanoid" id="A0A2R5GJZ0"/>
<evidence type="ECO:0000256" key="1">
    <source>
        <dbReference type="SAM" id="MobiDB-lite"/>
    </source>
</evidence>
<dbReference type="EMBL" id="BEYU01000092">
    <property type="protein sequence ID" value="GBG31200.1"/>
    <property type="molecule type" value="Genomic_DNA"/>
</dbReference>
<evidence type="ECO:0000313" key="2">
    <source>
        <dbReference type="EMBL" id="GBG31200.1"/>
    </source>
</evidence>
<gene>
    <name evidence="2" type="ORF">FCC1311_074212</name>
</gene>
<proteinExistence type="predicted"/>
<protein>
    <submittedName>
        <fullName evidence="2">Uncharacterized protein</fullName>
    </submittedName>
</protein>
<feature type="compositionally biased region" description="Basic and acidic residues" evidence="1">
    <location>
        <begin position="1386"/>
        <end position="1402"/>
    </location>
</feature>
<feature type="compositionally biased region" description="Polar residues" evidence="1">
    <location>
        <begin position="1403"/>
        <end position="1421"/>
    </location>
</feature>
<feature type="region of interest" description="Disordered" evidence="1">
    <location>
        <begin position="32"/>
        <end position="72"/>
    </location>
</feature>
<accession>A0A2R5GJZ0</accession>
<evidence type="ECO:0000313" key="3">
    <source>
        <dbReference type="Proteomes" id="UP000241890"/>
    </source>
</evidence>
<sequence length="1900" mass="209186">MNHDAAEGNVAEASLLRLDDILRTVHEGRQDAEDVSFANGSSDGTSDGISGLSGTSDEKRRTEEAETLVRRESQAGEMDEILESLAVDAFLCLASLLLHAVQSRRREALQLLFSLAQALSDQTVDERHFSRASQALDVGSTIFAGVKTAFDILSPCFAQLSTLAVPPLEALLVHPSEDMRMLSVSIMCSFFTCASAETTMVKTDATGALARLHMVYGDAASKNGANFMQGAVGTDSAARLRCVQVESLEKSVVLVSMIEIIKYGKSTPTPNTLFRVLRSIVSKTQHLPEEKLAARGCVHHLAVELVKVERETDIFKALVAVVSNALPAVTQGDFAMHCELCLKAFEQTTRSKELVAGFLADMENFLLAPQPAVRYGATLCIHAVLSAFPADLIRAQDTMLFPLLLSASLDVKPCQTLSIECLKLAVDLTSASQGSRRKNNQLGLSGDDARELRIRRRFHADLCSWETAVYERVGKASSVEEERAQLRAVLSRGISLCAGFLEKPFAQLSAGLHYLPRVERLHRMEVLLLWARKLHHTIPFVANNLLMGIRGADSRTGTLAVKIFEAMAPTLSASLQSRDPAQPLAENVYFRSLCAIDTVFRQVLATSQQERLLKRILQTVAALPYEYFDERRLRSLCRVLATKAFECPQRTRLAIYALFGECKRFWTTPSLREYALATLLTCAGDQSAVAAQALATSLEELIKIEDEPHQGDIRDFAAVLRVALRRSLLQYRLGPYALLVRTLQLPQHASTRRIFLSHSFFRANASVSAFQTETQPGHWSLYAAFMFAQLGSAEDEARASALFTHCMQTRVEHERLLAVETYAKCLHQKNRGVPTAMLQRLAIDAFRAMRAHGARGSGGARASLVNEVGGEVGGRRNAALLSSLLQVLTRLVPLQVEGLASVLVRFFLAGATDLASRETTETEVRVACIGLVTVLLKARPLEATPVAFVLRDTLHAMISSSRQDLVNVALGAYPLVFELTSQTRDDAQVAFEFLRSDLSQFEASEANETKEENDLADVSAALSNGIEETPSLQVGKRQAQTLTKASLRALGTQVDLVQYHFFQFVQDTHSSLCAILLLGELGIRVFDLEEAEYAGEPQIKSNRLRGMLAALLLDSSASQELDVHIDRPQRKASAMALRLIGTHAPAKVLPFVVGNLCQLHELGLGHLTLLQQIFRIFETSLGERNETGSEVAKSKPQAKPELAELIPSADAKALTGLLLRSIQSSSSPIEERRAALELVAQTAVLASEQELSMTVRSILDVLESNSDAGIHQVSQEQLSRVFATFANDHPLVTSLVEHVESGLVSCEVNKRQRSFTLLSIAGKRMGPTMVLPNLIRALCDPSDKICRLAVQSILCEPPEFMLRDEIFVQEVRQLANDLELEKAAALRRRHADEDPLRSEKRTMTGSPDDQQPSHANASESLAESPRGGKLLGALEDDDPLNLNFLQADPTYLHYLAQYGLTAPAVASRSSREIPASPDESKASLRAEGTSNAFGLQESAFRGLLSCELGRIAQILASRHAEVGERLLNAIRSDIKTGEQLVERCKEHLAGISSDDLISEYLGYGELEMDQLLHSFTVNANILFACDTLPANWTDILPPMHDLFAQCEEIARDSRLLASAKMNLGSLLGSEKLHLPVVSESEFDSLEKQRANLLAQLGTEKQHKIINSRREALQRQLKRLSSHLWVMAKLQGILLDGLGVVYNRANTLNDDDVAEGLRWLLEQLSKSEHRELRSITSHAIVGLSSSSRRKSEFQTFLDENVAGVHEALQQSRPDSNVEDNLHRAKVELLETFVRLLPRCSTAVARKLIRNAFKLLLAFWDDRDSEVRRVAISLTEELGRCVGGLPELRYVLFDRNGLNLRDEVAKRTADPTCPDTDHLARLMDWAEQLASADSSSSSSRQS</sequence>
<dbReference type="Proteomes" id="UP000241890">
    <property type="component" value="Unassembled WGS sequence"/>
</dbReference>
<feature type="compositionally biased region" description="Basic and acidic residues" evidence="1">
    <location>
        <begin position="56"/>
        <end position="72"/>
    </location>
</feature>
<name>A0A2R5GJZ0_9STRA</name>
<comment type="caution">
    <text evidence="2">The sequence shown here is derived from an EMBL/GenBank/DDBJ whole genome shotgun (WGS) entry which is preliminary data.</text>
</comment>
<keyword evidence="3" id="KW-1185">Reference proteome</keyword>
<feature type="compositionally biased region" description="Low complexity" evidence="1">
    <location>
        <begin position="40"/>
        <end position="55"/>
    </location>
</feature>
<dbReference type="InterPro" id="IPR016024">
    <property type="entry name" value="ARM-type_fold"/>
</dbReference>
<dbReference type="SUPFAM" id="SSF48371">
    <property type="entry name" value="ARM repeat"/>
    <property type="match status" value="1"/>
</dbReference>
<feature type="region of interest" description="Disordered" evidence="1">
    <location>
        <begin position="1386"/>
        <end position="1432"/>
    </location>
</feature>